<proteinExistence type="predicted"/>
<dbReference type="Gene3D" id="2.60.120.920">
    <property type="match status" value="1"/>
</dbReference>
<feature type="domain" description="B30.2/SPRY" evidence="1">
    <location>
        <begin position="162"/>
        <end position="358"/>
    </location>
</feature>
<dbReference type="InterPro" id="IPR043136">
    <property type="entry name" value="B30.2/SPRY_sf"/>
</dbReference>
<dbReference type="InterPro" id="IPR011333">
    <property type="entry name" value="SKP1/BTB/POZ_sf"/>
</dbReference>
<reference evidence="2" key="1">
    <citation type="submission" date="2023-10" db="EMBL/GenBank/DDBJ databases">
        <authorList>
            <person name="Chen Y."/>
            <person name="Shah S."/>
            <person name="Dougan E. K."/>
            <person name="Thang M."/>
            <person name="Chan C."/>
        </authorList>
    </citation>
    <scope>NUCLEOTIDE SEQUENCE [LARGE SCALE GENOMIC DNA]</scope>
</reference>
<dbReference type="Proteomes" id="UP001189429">
    <property type="component" value="Unassembled WGS sequence"/>
</dbReference>
<accession>A0ABN9TMA9</accession>
<gene>
    <name evidence="2" type="ORF">PCOR1329_LOCUS39889</name>
</gene>
<evidence type="ECO:0000313" key="3">
    <source>
        <dbReference type="Proteomes" id="UP001189429"/>
    </source>
</evidence>
<evidence type="ECO:0000259" key="1">
    <source>
        <dbReference type="PROSITE" id="PS50188"/>
    </source>
</evidence>
<name>A0ABN9TMA9_9DINO</name>
<dbReference type="SUPFAM" id="SSF49899">
    <property type="entry name" value="Concanavalin A-like lectins/glucanases"/>
    <property type="match status" value="1"/>
</dbReference>
<dbReference type="PROSITE" id="PS50188">
    <property type="entry name" value="B302_SPRY"/>
    <property type="match status" value="1"/>
</dbReference>
<comment type="caution">
    <text evidence="2">The sequence shown here is derived from an EMBL/GenBank/DDBJ whole genome shotgun (WGS) entry which is preliminary data.</text>
</comment>
<dbReference type="EMBL" id="CAUYUJ010014818">
    <property type="protein sequence ID" value="CAK0846354.1"/>
    <property type="molecule type" value="Genomic_DNA"/>
</dbReference>
<protein>
    <recommendedName>
        <fullName evidence="1">B30.2/SPRY domain-containing protein</fullName>
    </recommendedName>
</protein>
<organism evidence="2 3">
    <name type="scientific">Prorocentrum cordatum</name>
    <dbReference type="NCBI Taxonomy" id="2364126"/>
    <lineage>
        <taxon>Eukaryota</taxon>
        <taxon>Sar</taxon>
        <taxon>Alveolata</taxon>
        <taxon>Dinophyceae</taxon>
        <taxon>Prorocentrales</taxon>
        <taxon>Prorocentraceae</taxon>
        <taxon>Prorocentrum</taxon>
    </lineage>
</organism>
<dbReference type="InterPro" id="IPR001870">
    <property type="entry name" value="B30.2/SPRY"/>
</dbReference>
<sequence length="369" mass="39755">MEEAGAGAEDPAVEAAVRRLAASVEAERERLRAAGRRGAEEAARLAAELGQLRARAEESCRAERAKIEEEWARLWALQQQMTVPRASAGAGVLRISCCGREFSMPRAFLGSVEGSYLNHMFSDAFIHSIPRDSEGRLFLDFNPDCFAFIVDWLSRRQGRSDAPFPPVPPEQQLGVDTLLEALHLMPFVGANRVSPTHGTSLAVLGSDVRATLDGWQVVAAERPLGPLGASRFEVHVAANTDSEQGGLAVGVCGRVPVGAETCSLHLQHAVLYVSGNGPVGSALAGHNVQKGIRLAEGDVLGVKYDFGTRTVQWYYNRAFVGTSSIKAESQEHMLALYPVLALRCRGQHVRAEFGGVPAKGPPQDDRGRP</sequence>
<dbReference type="Gene3D" id="3.30.710.10">
    <property type="entry name" value="Potassium Channel Kv1.1, Chain A"/>
    <property type="match status" value="1"/>
</dbReference>
<dbReference type="SUPFAM" id="SSF54695">
    <property type="entry name" value="POZ domain"/>
    <property type="match status" value="1"/>
</dbReference>
<dbReference type="InterPro" id="IPR013320">
    <property type="entry name" value="ConA-like_dom_sf"/>
</dbReference>
<keyword evidence="3" id="KW-1185">Reference proteome</keyword>
<evidence type="ECO:0000313" key="2">
    <source>
        <dbReference type="EMBL" id="CAK0846354.1"/>
    </source>
</evidence>